<evidence type="ECO:0000313" key="1">
    <source>
        <dbReference type="EMBL" id="MXU89162.1"/>
    </source>
</evidence>
<organism evidence="1">
    <name type="scientific">Ixodes ricinus</name>
    <name type="common">Common tick</name>
    <name type="synonym">Acarus ricinus</name>
    <dbReference type="NCBI Taxonomy" id="34613"/>
    <lineage>
        <taxon>Eukaryota</taxon>
        <taxon>Metazoa</taxon>
        <taxon>Ecdysozoa</taxon>
        <taxon>Arthropoda</taxon>
        <taxon>Chelicerata</taxon>
        <taxon>Arachnida</taxon>
        <taxon>Acari</taxon>
        <taxon>Parasitiformes</taxon>
        <taxon>Ixodida</taxon>
        <taxon>Ixodoidea</taxon>
        <taxon>Ixodidae</taxon>
        <taxon>Ixodinae</taxon>
        <taxon>Ixodes</taxon>
    </lineage>
</organism>
<proteinExistence type="predicted"/>
<dbReference type="AlphaFoldDB" id="A0A6B0U9C6"/>
<reference evidence="1" key="1">
    <citation type="submission" date="2019-12" db="EMBL/GenBank/DDBJ databases">
        <title>An insight into the sialome of adult female Ixodes ricinus ticks feeding for 6 days.</title>
        <authorList>
            <person name="Perner J."/>
            <person name="Ribeiro J.M.C."/>
        </authorList>
    </citation>
    <scope>NUCLEOTIDE SEQUENCE</scope>
    <source>
        <strain evidence="1">Semi-engorged</strain>
        <tissue evidence="1">Salivary glands</tissue>
    </source>
</reference>
<accession>A0A6B0U9C6</accession>
<protein>
    <submittedName>
        <fullName evidence="1">Putative secreted protein</fullName>
    </submittedName>
</protein>
<dbReference type="EMBL" id="GIFC01007079">
    <property type="protein sequence ID" value="MXU89162.1"/>
    <property type="molecule type" value="Transcribed_RNA"/>
</dbReference>
<name>A0A6B0U9C6_IXORI</name>
<sequence length="106" mass="11594">MGWAYLHVFWVILDALYHLAGCNLVTAYSVNGNKQREPVQHILVLEHGEHFLCCLWSLQLLTIQHFSLQLFNGLVGPDEGLGHLAVPTTIAGGHQVGHSAALEEGA</sequence>